<evidence type="ECO:0000256" key="6">
    <source>
        <dbReference type="ARBA" id="ARBA00015850"/>
    </source>
</evidence>
<comment type="caution">
    <text evidence="20">The sequence shown here is derived from an EMBL/GenBank/DDBJ whole genome shotgun (WGS) entry which is preliminary data.</text>
</comment>
<dbReference type="HAMAP" id="MF_00719">
    <property type="entry name" value="CobS"/>
    <property type="match status" value="1"/>
</dbReference>
<comment type="catalytic activity">
    <reaction evidence="18 19">
        <text>alpha-ribazole 5'-phosphate + adenosylcob(III)inamide-GDP = adenosylcob(III)alamin 5'-phosphate + GMP + H(+)</text>
        <dbReference type="Rhea" id="RHEA:23560"/>
        <dbReference type="ChEBI" id="CHEBI:15378"/>
        <dbReference type="ChEBI" id="CHEBI:57918"/>
        <dbReference type="ChEBI" id="CHEBI:58115"/>
        <dbReference type="ChEBI" id="CHEBI:60487"/>
        <dbReference type="ChEBI" id="CHEBI:60493"/>
        <dbReference type="EC" id="2.7.8.26"/>
    </reaction>
</comment>
<evidence type="ECO:0000256" key="15">
    <source>
        <dbReference type="ARBA" id="ARBA00032605"/>
    </source>
</evidence>
<evidence type="ECO:0000256" key="14">
    <source>
        <dbReference type="ARBA" id="ARBA00025228"/>
    </source>
</evidence>
<accession>A0A1E3VQG5</accession>
<evidence type="ECO:0000256" key="1">
    <source>
        <dbReference type="ARBA" id="ARBA00001946"/>
    </source>
</evidence>
<comment type="catalytic activity">
    <reaction evidence="17 19">
        <text>alpha-ribazole + adenosylcob(III)inamide-GDP = adenosylcob(III)alamin + GMP + H(+)</text>
        <dbReference type="Rhea" id="RHEA:16049"/>
        <dbReference type="ChEBI" id="CHEBI:10329"/>
        <dbReference type="ChEBI" id="CHEBI:15378"/>
        <dbReference type="ChEBI" id="CHEBI:18408"/>
        <dbReference type="ChEBI" id="CHEBI:58115"/>
        <dbReference type="ChEBI" id="CHEBI:60487"/>
        <dbReference type="EC" id="2.7.8.26"/>
    </reaction>
</comment>
<name>A0A1E3VQG5_9HYPH</name>
<dbReference type="Proteomes" id="UP000094172">
    <property type="component" value="Unassembled WGS sequence"/>
</dbReference>
<dbReference type="EC" id="2.7.8.26" evidence="5 19"/>
<dbReference type="STRING" id="1774970.AUC70_02485"/>
<evidence type="ECO:0000256" key="13">
    <source>
        <dbReference type="ARBA" id="ARBA00023136"/>
    </source>
</evidence>
<keyword evidence="8 19" id="KW-0169">Cobalamin biosynthesis</keyword>
<gene>
    <name evidence="19" type="primary">cobS</name>
    <name evidence="20" type="ORF">AUC70_02485</name>
</gene>
<keyword evidence="10 19" id="KW-0812">Transmembrane</keyword>
<evidence type="ECO:0000256" key="2">
    <source>
        <dbReference type="ARBA" id="ARBA00004651"/>
    </source>
</evidence>
<dbReference type="PANTHER" id="PTHR34148">
    <property type="entry name" value="ADENOSYLCOBINAMIDE-GDP RIBAZOLETRANSFERASE"/>
    <property type="match status" value="1"/>
</dbReference>
<dbReference type="GO" id="GO:0051073">
    <property type="term" value="F:adenosylcobinamide-GDP ribazoletransferase activity"/>
    <property type="evidence" value="ECO:0007669"/>
    <property type="project" value="UniProtKB-UniRule"/>
</dbReference>
<keyword evidence="13 19" id="KW-0472">Membrane</keyword>
<reference evidence="20 21" key="1">
    <citation type="journal article" date="2016" name="Environ. Microbiol.">
        <title>New Methyloceanibacter diversity from North Sea sediments includes methanotroph containing solely the soluble methane monooxygenase.</title>
        <authorList>
            <person name="Vekeman B."/>
            <person name="Kerckhof F.M."/>
            <person name="Cremers G."/>
            <person name="de Vos P."/>
            <person name="Vandamme P."/>
            <person name="Boon N."/>
            <person name="Op den Camp H.J."/>
            <person name="Heylen K."/>
        </authorList>
    </citation>
    <scope>NUCLEOTIDE SEQUENCE [LARGE SCALE GENOMIC DNA]</scope>
    <source>
        <strain evidence="20 21">R-67176</strain>
    </source>
</reference>
<keyword evidence="21" id="KW-1185">Reference proteome</keyword>
<evidence type="ECO:0000256" key="7">
    <source>
        <dbReference type="ARBA" id="ARBA00022475"/>
    </source>
</evidence>
<evidence type="ECO:0000256" key="5">
    <source>
        <dbReference type="ARBA" id="ARBA00013200"/>
    </source>
</evidence>
<dbReference type="GO" id="GO:0005886">
    <property type="term" value="C:plasma membrane"/>
    <property type="evidence" value="ECO:0007669"/>
    <property type="project" value="UniProtKB-SubCell"/>
</dbReference>
<dbReference type="RefSeq" id="WP_069443956.1">
    <property type="nucleotide sequence ID" value="NZ_LPWE01000010.1"/>
</dbReference>
<proteinExistence type="inferred from homology"/>
<evidence type="ECO:0000256" key="8">
    <source>
        <dbReference type="ARBA" id="ARBA00022573"/>
    </source>
</evidence>
<comment type="function">
    <text evidence="14 19">Joins adenosylcobinamide-GDP and alpha-ribazole to generate adenosylcobalamin (Ado-cobalamin). Also synthesizes adenosylcobalamin 5'-phosphate from adenosylcobinamide-GDP and alpha-ribazole 5'-phosphate.</text>
</comment>
<keyword evidence="12 19" id="KW-1133">Transmembrane helix</keyword>
<keyword evidence="11 19" id="KW-0460">Magnesium</keyword>
<evidence type="ECO:0000256" key="16">
    <source>
        <dbReference type="ARBA" id="ARBA00032853"/>
    </source>
</evidence>
<evidence type="ECO:0000256" key="19">
    <source>
        <dbReference type="HAMAP-Rule" id="MF_00719"/>
    </source>
</evidence>
<dbReference type="EMBL" id="LPWE01000010">
    <property type="protein sequence ID" value="ODR95763.1"/>
    <property type="molecule type" value="Genomic_DNA"/>
</dbReference>
<protein>
    <recommendedName>
        <fullName evidence="6 19">Adenosylcobinamide-GDP ribazoletransferase</fullName>
        <ecNumber evidence="5 19">2.7.8.26</ecNumber>
    </recommendedName>
    <alternativeName>
        <fullName evidence="16 19">Cobalamin synthase</fullName>
    </alternativeName>
    <alternativeName>
        <fullName evidence="15 19">Cobalamin-5'-phosphate synthase</fullName>
    </alternativeName>
</protein>
<comment type="subcellular location">
    <subcellularLocation>
        <location evidence="2 19">Cell membrane</location>
        <topology evidence="2 19">Multi-pass membrane protein</topology>
    </subcellularLocation>
</comment>
<evidence type="ECO:0000256" key="18">
    <source>
        <dbReference type="ARBA" id="ARBA00049504"/>
    </source>
</evidence>
<evidence type="ECO:0000256" key="9">
    <source>
        <dbReference type="ARBA" id="ARBA00022679"/>
    </source>
</evidence>
<organism evidence="20 21">
    <name type="scientific">Methyloceanibacter stevinii</name>
    <dbReference type="NCBI Taxonomy" id="1774970"/>
    <lineage>
        <taxon>Bacteria</taxon>
        <taxon>Pseudomonadati</taxon>
        <taxon>Pseudomonadota</taxon>
        <taxon>Alphaproteobacteria</taxon>
        <taxon>Hyphomicrobiales</taxon>
        <taxon>Hyphomicrobiaceae</taxon>
        <taxon>Methyloceanibacter</taxon>
    </lineage>
</organism>
<dbReference type="AlphaFoldDB" id="A0A1E3VQG5"/>
<dbReference type="InterPro" id="IPR003805">
    <property type="entry name" value="CobS"/>
</dbReference>
<evidence type="ECO:0000256" key="17">
    <source>
        <dbReference type="ARBA" id="ARBA00048623"/>
    </source>
</evidence>
<dbReference type="GO" id="GO:0008818">
    <property type="term" value="F:cobalamin 5'-phosphate synthase activity"/>
    <property type="evidence" value="ECO:0007669"/>
    <property type="project" value="UniProtKB-UniRule"/>
</dbReference>
<dbReference type="PANTHER" id="PTHR34148:SF1">
    <property type="entry name" value="ADENOSYLCOBINAMIDE-GDP RIBAZOLETRANSFERASE"/>
    <property type="match status" value="1"/>
</dbReference>
<dbReference type="UniPathway" id="UPA00148">
    <property type="reaction ID" value="UER00238"/>
</dbReference>
<evidence type="ECO:0000256" key="11">
    <source>
        <dbReference type="ARBA" id="ARBA00022842"/>
    </source>
</evidence>
<keyword evidence="9 19" id="KW-0808">Transferase</keyword>
<evidence type="ECO:0000313" key="20">
    <source>
        <dbReference type="EMBL" id="ODR95763.1"/>
    </source>
</evidence>
<evidence type="ECO:0000256" key="12">
    <source>
        <dbReference type="ARBA" id="ARBA00022989"/>
    </source>
</evidence>
<evidence type="ECO:0000313" key="21">
    <source>
        <dbReference type="Proteomes" id="UP000094172"/>
    </source>
</evidence>
<keyword evidence="7 19" id="KW-1003">Cell membrane</keyword>
<evidence type="ECO:0000256" key="4">
    <source>
        <dbReference type="ARBA" id="ARBA00010561"/>
    </source>
</evidence>
<dbReference type="NCBIfam" id="TIGR00317">
    <property type="entry name" value="cobS"/>
    <property type="match status" value="1"/>
</dbReference>
<feature type="transmembrane region" description="Helical" evidence="19">
    <location>
        <begin position="108"/>
        <end position="126"/>
    </location>
</feature>
<sequence length="249" mass="24539">MGGITTDLRAGLAFCTRLPVTATAGARLADAAWTFPIAGTVVGLIGGVVLYVALALNLPPFVTATLAVAATALATGCLHEDGLADTADGFGGGHERARVLEILRDSRIGTYGVIALIVSFLLRIGALSGLAAAGAGPAILALIAAHTGARGALPLLMRAVPRAREDGLSAGAGRPSANVAAGAVALGIVVMLVCLGFGATLVSAVLVAVALVLLARMAIRKIGGQTGDVLGTAEQAGEVLILLTAAALP</sequence>
<comment type="pathway">
    <text evidence="3 19">Cofactor biosynthesis; adenosylcobalamin biosynthesis; adenosylcobalamin from cob(II)yrinate a,c-diamide: step 7/7.</text>
</comment>
<feature type="transmembrane region" description="Helical" evidence="19">
    <location>
        <begin position="138"/>
        <end position="160"/>
    </location>
</feature>
<comment type="cofactor">
    <cofactor evidence="1 19">
        <name>Mg(2+)</name>
        <dbReference type="ChEBI" id="CHEBI:18420"/>
    </cofactor>
</comment>
<dbReference type="Pfam" id="PF02654">
    <property type="entry name" value="CobS"/>
    <property type="match status" value="1"/>
</dbReference>
<feature type="transmembrane region" description="Helical" evidence="19">
    <location>
        <begin position="33"/>
        <end position="56"/>
    </location>
</feature>
<dbReference type="GO" id="GO:0009236">
    <property type="term" value="P:cobalamin biosynthetic process"/>
    <property type="evidence" value="ECO:0007669"/>
    <property type="project" value="UniProtKB-UniRule"/>
</dbReference>
<feature type="transmembrane region" description="Helical" evidence="19">
    <location>
        <begin position="180"/>
        <end position="213"/>
    </location>
</feature>
<comment type="similarity">
    <text evidence="4 19">Belongs to the CobS family.</text>
</comment>
<evidence type="ECO:0000256" key="3">
    <source>
        <dbReference type="ARBA" id="ARBA00004663"/>
    </source>
</evidence>
<evidence type="ECO:0000256" key="10">
    <source>
        <dbReference type="ARBA" id="ARBA00022692"/>
    </source>
</evidence>